<dbReference type="Proteomes" id="UP000275530">
    <property type="component" value="Unassembled WGS sequence"/>
</dbReference>
<reference evidence="1 2" key="1">
    <citation type="submission" date="2018-09" db="EMBL/GenBank/DDBJ databases">
        <title>Mesorhizobium carmichaelinearum sp. nov. isolated from Carmichaelinea spp. root nodules in New Zealand.</title>
        <authorList>
            <person name="De Meyer S.E."/>
        </authorList>
    </citation>
    <scope>NUCLEOTIDE SEQUENCE [LARGE SCALE GENOMIC DNA]</scope>
    <source>
        <strain evidence="1 2">LMG 28313</strain>
    </source>
</reference>
<proteinExistence type="predicted"/>
<dbReference type="EMBL" id="QZXA01000010">
    <property type="protein sequence ID" value="RJT30688.1"/>
    <property type="molecule type" value="Genomic_DNA"/>
</dbReference>
<organism evidence="1 2">
    <name type="scientific">Mesorhizobium jarvisii</name>
    <dbReference type="NCBI Taxonomy" id="1777867"/>
    <lineage>
        <taxon>Bacteria</taxon>
        <taxon>Pseudomonadati</taxon>
        <taxon>Pseudomonadota</taxon>
        <taxon>Alphaproteobacteria</taxon>
        <taxon>Hyphomicrobiales</taxon>
        <taxon>Phyllobacteriaceae</taxon>
        <taxon>Mesorhizobium</taxon>
    </lineage>
</organism>
<gene>
    <name evidence="1" type="ORF">D3242_25370</name>
</gene>
<evidence type="ECO:0000313" key="2">
    <source>
        <dbReference type="Proteomes" id="UP000275530"/>
    </source>
</evidence>
<dbReference type="AlphaFoldDB" id="A0A6M7TLK1"/>
<keyword evidence="2" id="KW-1185">Reference proteome</keyword>
<evidence type="ECO:0000313" key="1">
    <source>
        <dbReference type="EMBL" id="RJT30688.1"/>
    </source>
</evidence>
<protein>
    <submittedName>
        <fullName evidence="1">Uncharacterized protein</fullName>
    </submittedName>
</protein>
<comment type="caution">
    <text evidence="1">The sequence shown here is derived from an EMBL/GenBank/DDBJ whole genome shotgun (WGS) entry which is preliminary data.</text>
</comment>
<sequence length="80" mass="8366">MRVVIVCAALVIAATGVAVAKEKKVAVSDATALCSTKHSSKRPRPELDCNLTGTAKLPDGAKPDKPHLGYDTNPWIITGP</sequence>
<name>A0A6M7TLK1_9HYPH</name>
<accession>A0A6M7TLK1</accession>